<dbReference type="GeneID" id="25282641"/>
<dbReference type="SUPFAM" id="SSF52540">
    <property type="entry name" value="P-loop containing nucleoside triphosphate hydrolases"/>
    <property type="match status" value="1"/>
</dbReference>
<dbReference type="Proteomes" id="UP000027920">
    <property type="component" value="Unassembled WGS sequence"/>
</dbReference>
<dbReference type="PANTHER" id="PTHR36978:SF3">
    <property type="entry name" value="P-LOOP CONTAINING NUCLEOSIDE TRIPHOSPHATE HYDROLASE PROTEIN"/>
    <property type="match status" value="1"/>
</dbReference>
<dbReference type="Gene3D" id="3.40.50.300">
    <property type="entry name" value="P-loop containing nucleotide triphosphate hydrolases"/>
    <property type="match status" value="1"/>
</dbReference>
<evidence type="ECO:0000256" key="1">
    <source>
        <dbReference type="SAM" id="Phobius"/>
    </source>
</evidence>
<comment type="caution">
    <text evidence="2">The sequence shown here is derived from an EMBL/GenBank/DDBJ whole genome shotgun (WGS) entry which is preliminary data.</text>
</comment>
<evidence type="ECO:0000313" key="3">
    <source>
        <dbReference type="Proteomes" id="UP000027920"/>
    </source>
</evidence>
<dbReference type="STRING" id="1182545.A0A072P8T2"/>
<keyword evidence="3" id="KW-1185">Reference proteome</keyword>
<dbReference type="InterPro" id="IPR040632">
    <property type="entry name" value="Sulfotransfer_4"/>
</dbReference>
<accession>A0A072P8T2</accession>
<keyword evidence="1" id="KW-0472">Membrane</keyword>
<sequence>MELMSESLGNEPADLSCTLQVIGAGFPRTATMSFALALQILFKKPALHCSSAVMGREEKHIKDWIWLMENSTPYSQLSEGDRLLVQKKLRGLCAGYVGISDCPGCWFVEELFDVYPDAIVICTTRDPDQWWKSIDPLVKQVSPMKALNLLFAPLPTLRFWVRWIKGLEKRRIRPLLVYDGSKEYSKRLLLDHNEYLKRVTPPGKLHFFDVKDGWEPLCKILNMPVPDQPFPHAHDAETIRKEIEGYVKLAIQRWFLILGLGSFIAITMLVLWKRS</sequence>
<reference evidence="2 3" key="1">
    <citation type="submission" date="2013-03" db="EMBL/GenBank/DDBJ databases">
        <title>The Genome Sequence of Exophiala aquamarina CBS 119918.</title>
        <authorList>
            <consortium name="The Broad Institute Genomics Platform"/>
            <person name="Cuomo C."/>
            <person name="de Hoog S."/>
            <person name="Gorbushina A."/>
            <person name="Walker B."/>
            <person name="Young S.K."/>
            <person name="Zeng Q."/>
            <person name="Gargeya S."/>
            <person name="Fitzgerald M."/>
            <person name="Haas B."/>
            <person name="Abouelleil A."/>
            <person name="Allen A.W."/>
            <person name="Alvarado L."/>
            <person name="Arachchi H.M."/>
            <person name="Berlin A.M."/>
            <person name="Chapman S.B."/>
            <person name="Gainer-Dewar J."/>
            <person name="Goldberg J."/>
            <person name="Griggs A."/>
            <person name="Gujja S."/>
            <person name="Hansen M."/>
            <person name="Howarth C."/>
            <person name="Imamovic A."/>
            <person name="Ireland A."/>
            <person name="Larimer J."/>
            <person name="McCowan C."/>
            <person name="Murphy C."/>
            <person name="Pearson M."/>
            <person name="Poon T.W."/>
            <person name="Priest M."/>
            <person name="Roberts A."/>
            <person name="Saif S."/>
            <person name="Shea T."/>
            <person name="Sisk P."/>
            <person name="Sykes S."/>
            <person name="Wortman J."/>
            <person name="Nusbaum C."/>
            <person name="Birren B."/>
        </authorList>
    </citation>
    <scope>NUCLEOTIDE SEQUENCE [LARGE SCALE GENOMIC DNA]</scope>
    <source>
        <strain evidence="2 3">CBS 119918</strain>
    </source>
</reference>
<dbReference type="HOGENOM" id="CLU_061199_2_1_1"/>
<keyword evidence="1" id="KW-0812">Transmembrane</keyword>
<evidence type="ECO:0008006" key="4">
    <source>
        <dbReference type="Google" id="ProtNLM"/>
    </source>
</evidence>
<name>A0A072P8T2_9EURO</name>
<keyword evidence="1" id="KW-1133">Transmembrane helix</keyword>
<dbReference type="EMBL" id="AMGV01000006">
    <property type="protein sequence ID" value="KEF56147.1"/>
    <property type="molecule type" value="Genomic_DNA"/>
</dbReference>
<dbReference type="RefSeq" id="XP_013258737.1">
    <property type="nucleotide sequence ID" value="XM_013403283.1"/>
</dbReference>
<dbReference type="InterPro" id="IPR027417">
    <property type="entry name" value="P-loop_NTPase"/>
</dbReference>
<dbReference type="AlphaFoldDB" id="A0A072P8T2"/>
<gene>
    <name evidence="2" type="ORF">A1O9_07728</name>
</gene>
<dbReference type="PANTHER" id="PTHR36978">
    <property type="entry name" value="P-LOOP CONTAINING NUCLEOTIDE TRIPHOSPHATE HYDROLASE"/>
    <property type="match status" value="1"/>
</dbReference>
<organism evidence="2 3">
    <name type="scientific">Exophiala aquamarina CBS 119918</name>
    <dbReference type="NCBI Taxonomy" id="1182545"/>
    <lineage>
        <taxon>Eukaryota</taxon>
        <taxon>Fungi</taxon>
        <taxon>Dikarya</taxon>
        <taxon>Ascomycota</taxon>
        <taxon>Pezizomycotina</taxon>
        <taxon>Eurotiomycetes</taxon>
        <taxon>Chaetothyriomycetidae</taxon>
        <taxon>Chaetothyriales</taxon>
        <taxon>Herpotrichiellaceae</taxon>
        <taxon>Exophiala</taxon>
    </lineage>
</organism>
<proteinExistence type="predicted"/>
<dbReference type="VEuPathDB" id="FungiDB:A1O9_07728"/>
<dbReference type="Pfam" id="PF17784">
    <property type="entry name" value="Sulfotransfer_4"/>
    <property type="match status" value="1"/>
</dbReference>
<protein>
    <recommendedName>
        <fullName evidence="4">NAD dependent epimerase/dehydratase</fullName>
    </recommendedName>
</protein>
<feature type="transmembrane region" description="Helical" evidence="1">
    <location>
        <begin position="254"/>
        <end position="272"/>
    </location>
</feature>
<evidence type="ECO:0000313" key="2">
    <source>
        <dbReference type="EMBL" id="KEF56147.1"/>
    </source>
</evidence>
<dbReference type="OrthoDB" id="408152at2759"/>